<protein>
    <recommendedName>
        <fullName evidence="1">Fido domain-containing protein</fullName>
    </recommendedName>
</protein>
<dbReference type="Gene3D" id="1.10.3290.10">
    <property type="entry name" value="Fido-like domain"/>
    <property type="match status" value="1"/>
</dbReference>
<reference evidence="2 3" key="1">
    <citation type="submission" date="2018-03" db="EMBL/GenBank/DDBJ databases">
        <title>Complete genome sequence of Thauera aromatica, a model organism for studying aromatic compound degradation under denitrifying conditions.</title>
        <authorList>
            <person name="Lo H.-Y."/>
            <person name="Goris T."/>
            <person name="Boll M."/>
            <person name="Mueller J.A."/>
        </authorList>
    </citation>
    <scope>NUCLEOTIDE SEQUENCE [LARGE SCALE GENOMIC DNA]</scope>
    <source>
        <strain evidence="2 3">K172</strain>
    </source>
</reference>
<feature type="domain" description="Fido" evidence="1">
    <location>
        <begin position="1"/>
        <end position="116"/>
    </location>
</feature>
<dbReference type="AlphaFoldDB" id="A0A2R4BSE4"/>
<dbReference type="Pfam" id="PF02661">
    <property type="entry name" value="Fic"/>
    <property type="match status" value="1"/>
</dbReference>
<accession>A0A2R4BSE4</accession>
<organism evidence="2 3">
    <name type="scientific">Thauera aromatica K172</name>
    <dbReference type="NCBI Taxonomy" id="44139"/>
    <lineage>
        <taxon>Bacteria</taxon>
        <taxon>Pseudomonadati</taxon>
        <taxon>Pseudomonadota</taxon>
        <taxon>Betaproteobacteria</taxon>
        <taxon>Rhodocyclales</taxon>
        <taxon>Zoogloeaceae</taxon>
        <taxon>Thauera</taxon>
    </lineage>
</organism>
<evidence type="ECO:0000313" key="3">
    <source>
        <dbReference type="Proteomes" id="UP000241885"/>
    </source>
</evidence>
<evidence type="ECO:0000313" key="2">
    <source>
        <dbReference type="EMBL" id="AVR90122.1"/>
    </source>
</evidence>
<sequence length="215" mass="24064">MTARHPEGIGGSVYLPVALPQRLAELFGIVLEIAGEIDDPFEQAFFLMVHLPYLQPFEDVNKRVSRLAANFPLVRHNLCPLSFIDVPAQAYVDAMLGVYELNDVALLRDVFVWAYERSCQQYVAVQQQLVPPDTFRLRYRNELAAAVAAIVRGGQAADEAAIRAVLPAKVAEEDRGRFVTLTLAEFKTLHPGNAIRFGLRPLEFSAWLEREAGRD</sequence>
<name>A0A2R4BSE4_THAAR</name>
<dbReference type="Proteomes" id="UP000241885">
    <property type="component" value="Chromosome"/>
</dbReference>
<dbReference type="KEGG" id="tak:Tharo_3241"/>
<keyword evidence="3" id="KW-1185">Reference proteome</keyword>
<gene>
    <name evidence="2" type="ORF">Tharo_3241</name>
</gene>
<dbReference type="PROSITE" id="PS51459">
    <property type="entry name" value="FIDO"/>
    <property type="match status" value="1"/>
</dbReference>
<proteinExistence type="predicted"/>
<evidence type="ECO:0000259" key="1">
    <source>
        <dbReference type="PROSITE" id="PS51459"/>
    </source>
</evidence>
<dbReference type="InterPro" id="IPR036597">
    <property type="entry name" value="Fido-like_dom_sf"/>
</dbReference>
<dbReference type="InterPro" id="IPR003812">
    <property type="entry name" value="Fido"/>
</dbReference>
<dbReference type="SUPFAM" id="SSF140931">
    <property type="entry name" value="Fic-like"/>
    <property type="match status" value="1"/>
</dbReference>
<dbReference type="EMBL" id="CP028339">
    <property type="protein sequence ID" value="AVR90122.1"/>
    <property type="molecule type" value="Genomic_DNA"/>
</dbReference>